<dbReference type="GO" id="GO:0003723">
    <property type="term" value="F:RNA binding"/>
    <property type="evidence" value="ECO:0007669"/>
    <property type="project" value="InterPro"/>
</dbReference>
<organism evidence="1 2">
    <name type="scientific">Pseudomonas duriflava</name>
    <dbReference type="NCBI Taxonomy" id="459528"/>
    <lineage>
        <taxon>Bacteria</taxon>
        <taxon>Pseudomonadati</taxon>
        <taxon>Pseudomonadota</taxon>
        <taxon>Gammaproteobacteria</taxon>
        <taxon>Pseudomonadales</taxon>
        <taxon>Pseudomonadaceae</taxon>
        <taxon>Pseudomonas</taxon>
    </lineage>
</organism>
<keyword evidence="2" id="KW-1185">Reference proteome</keyword>
<comment type="caution">
    <text evidence="1">The sequence shown here is derived from an EMBL/GenBank/DDBJ whole genome shotgun (WGS) entry which is preliminary data.</text>
</comment>
<dbReference type="OrthoDB" id="7026991at2"/>
<reference evidence="1 2" key="1">
    <citation type="journal article" date="2015" name="Stand. Genomic Sci.">
        <title>Genomic Encyclopedia of Bacterial and Archaeal Type Strains, Phase III: the genomes of soil and plant-associated and newly described type strains.</title>
        <authorList>
            <person name="Whitman W.B."/>
            <person name="Woyke T."/>
            <person name="Klenk H.P."/>
            <person name="Zhou Y."/>
            <person name="Lilburn T.G."/>
            <person name="Beck B.J."/>
            <person name="De Vos P."/>
            <person name="Vandamme P."/>
            <person name="Eisen J.A."/>
            <person name="Garrity G."/>
            <person name="Hugenholtz P."/>
            <person name="Kyrpides N.C."/>
        </authorList>
    </citation>
    <scope>NUCLEOTIDE SEQUENCE [LARGE SCALE GENOMIC DNA]</scope>
    <source>
        <strain evidence="1 2">CGMCC 1.6858</strain>
    </source>
</reference>
<dbReference type="InterPro" id="IPR036107">
    <property type="entry name" value="CsrA_sf"/>
</dbReference>
<dbReference type="Proteomes" id="UP000316905">
    <property type="component" value="Unassembled WGS sequence"/>
</dbReference>
<dbReference type="AlphaFoldDB" id="A0A562PMH5"/>
<dbReference type="EMBL" id="VLKY01000037">
    <property type="protein sequence ID" value="TWI45637.1"/>
    <property type="molecule type" value="Genomic_DNA"/>
</dbReference>
<protein>
    <submittedName>
        <fullName evidence="1">Uncharacterized protein</fullName>
    </submittedName>
</protein>
<accession>A0A562PMH5</accession>
<name>A0A562PMH5_9PSED</name>
<dbReference type="GO" id="GO:0006109">
    <property type="term" value="P:regulation of carbohydrate metabolic process"/>
    <property type="evidence" value="ECO:0007669"/>
    <property type="project" value="InterPro"/>
</dbReference>
<sequence>MGLVLTRQESENTTLLLEPDCDEAQILDARRHEDITLLITHAQTARTGS</sequence>
<gene>
    <name evidence="1" type="ORF">IQ22_04617</name>
</gene>
<proteinExistence type="predicted"/>
<evidence type="ECO:0000313" key="1">
    <source>
        <dbReference type="EMBL" id="TWI45637.1"/>
    </source>
</evidence>
<dbReference type="GO" id="GO:0006402">
    <property type="term" value="P:mRNA catabolic process"/>
    <property type="evidence" value="ECO:0007669"/>
    <property type="project" value="InterPro"/>
</dbReference>
<evidence type="ECO:0000313" key="2">
    <source>
        <dbReference type="Proteomes" id="UP000316905"/>
    </source>
</evidence>
<dbReference type="Gene3D" id="2.60.40.4380">
    <property type="entry name" value="Translational regulator CsrA"/>
    <property type="match status" value="1"/>
</dbReference>
<dbReference type="RefSeq" id="WP_158635483.1">
    <property type="nucleotide sequence ID" value="NZ_VLKY01000037.1"/>
</dbReference>